<dbReference type="EMBL" id="FMSV02000546">
    <property type="protein sequence ID" value="SEH08215.1"/>
    <property type="molecule type" value="Genomic_DNA"/>
</dbReference>
<evidence type="ECO:0000256" key="1">
    <source>
        <dbReference type="SAM" id="MobiDB-lite"/>
    </source>
</evidence>
<evidence type="ECO:0000313" key="3">
    <source>
        <dbReference type="EMBL" id="SEH07448.1"/>
    </source>
</evidence>
<feature type="region of interest" description="Disordered" evidence="1">
    <location>
        <begin position="40"/>
        <end position="63"/>
    </location>
</feature>
<dbReference type="AlphaFoldDB" id="A0A1H6FGQ0"/>
<sequence>MMNSLKISLAGLCASALYLTLASSPLNLGMTQTALAAPPAYKPPTVGSPSRRVGGGTRTKGTPPMITLLAPPTTAYTLQTQPVIYWAISESKYPIDIQLMEANPDSIEAMQPLLEKQISIDNAGIQKLDLKAMEVTLKPNVEYELFISAIMDPDNRGQDVISSAILKSVPKTGKVASCLQQADKQTVTYENLATCGIWYDAIAELSTQIHTQKDNAKLKAARRALMMQVKLPEVAELDK</sequence>
<organism evidence="4 5">
    <name type="scientific">Candidatus Venteria ishoeyi</name>
    <dbReference type="NCBI Taxonomy" id="1899563"/>
    <lineage>
        <taxon>Bacteria</taxon>
        <taxon>Pseudomonadati</taxon>
        <taxon>Pseudomonadota</taxon>
        <taxon>Gammaproteobacteria</taxon>
        <taxon>Thiotrichales</taxon>
        <taxon>Thiotrichaceae</taxon>
        <taxon>Venteria</taxon>
    </lineage>
</organism>
<accession>A0A1H6FGQ0</accession>
<dbReference type="OrthoDB" id="5625579at2"/>
<name>A0A1H6FGQ0_9GAMM</name>
<dbReference type="Pfam" id="PF06051">
    <property type="entry name" value="DUF928"/>
    <property type="match status" value="1"/>
</dbReference>
<evidence type="ECO:0000313" key="5">
    <source>
        <dbReference type="Proteomes" id="UP000236724"/>
    </source>
</evidence>
<proteinExistence type="predicted"/>
<dbReference type="InterPro" id="IPR010328">
    <property type="entry name" value="DUF928"/>
</dbReference>
<keyword evidence="5" id="KW-1185">Reference proteome</keyword>
<feature type="chain" id="PRO_5015065453" description="DUF928 domain-containing protein" evidence="2">
    <location>
        <begin position="37"/>
        <end position="239"/>
    </location>
</feature>
<evidence type="ECO:0000256" key="2">
    <source>
        <dbReference type="SAM" id="SignalP"/>
    </source>
</evidence>
<feature type="signal peptide" evidence="2">
    <location>
        <begin position="1"/>
        <end position="36"/>
    </location>
</feature>
<dbReference type="Proteomes" id="UP000236724">
    <property type="component" value="Unassembled WGS sequence"/>
</dbReference>
<protein>
    <recommendedName>
        <fullName evidence="6">DUF928 domain-containing protein</fullName>
    </recommendedName>
</protein>
<keyword evidence="2" id="KW-0732">Signal</keyword>
<dbReference type="RefSeq" id="WP_103921098.1">
    <property type="nucleotide sequence ID" value="NZ_FMSV02000531.1"/>
</dbReference>
<dbReference type="EMBL" id="FMSV02000531">
    <property type="protein sequence ID" value="SEH07448.1"/>
    <property type="molecule type" value="Genomic_DNA"/>
</dbReference>
<reference evidence="4 5" key="1">
    <citation type="submission" date="2016-10" db="EMBL/GenBank/DDBJ databases">
        <authorList>
            <person name="de Groot N.N."/>
        </authorList>
    </citation>
    <scope>NUCLEOTIDE SEQUENCE [LARGE SCALE GENOMIC DNA]</scope>
    <source>
        <strain evidence="4">MBHS1</strain>
    </source>
</reference>
<evidence type="ECO:0000313" key="4">
    <source>
        <dbReference type="EMBL" id="SEH08215.1"/>
    </source>
</evidence>
<gene>
    <name evidence="3" type="ORF">MBHS_03323</name>
    <name evidence="4" type="ORF">MBHS_04105</name>
</gene>
<evidence type="ECO:0008006" key="6">
    <source>
        <dbReference type="Google" id="ProtNLM"/>
    </source>
</evidence>